<dbReference type="PANTHER" id="PTHR22916:SF3">
    <property type="entry name" value="UDP-GLCNAC:BETAGAL BETA-1,3-N-ACETYLGLUCOSAMINYLTRANSFERASE-LIKE PROTEIN 1"/>
    <property type="match status" value="1"/>
</dbReference>
<dbReference type="PANTHER" id="PTHR22916">
    <property type="entry name" value="GLYCOSYLTRANSFERASE"/>
    <property type="match status" value="1"/>
</dbReference>
<evidence type="ECO:0000313" key="2">
    <source>
        <dbReference type="EMBL" id="MFC3834205.1"/>
    </source>
</evidence>
<sequence>MTKISILSAVFNEENYISEMIDSVLRQTHQDFELIFVDDASNDKTVDIIKSYASIDPRIKLVSRGIKLGKVAAFNLAFEKSAGDCIILLAGDDVLPPDSLEVRARHVNPDNIPQHETAIAYFKLKMFSQVKKFDGLVVPRGNKANRSGGTFIMNRALANMLFPIDIRLATEDIWLATLAEMLSAKFIEVPYVVLDYRIHQGNSNPRHLNFREMNVALNRRFKTYEYLIESKANILSPDQVRRLARLSLLEEYRYEGNIRRLIAGEGVSIKQRMFLIFHSTPILFYIRQRLFKLFSGW</sequence>
<organism evidence="2 3">
    <name type="scientific">Deinococcus rufus</name>
    <dbReference type="NCBI Taxonomy" id="2136097"/>
    <lineage>
        <taxon>Bacteria</taxon>
        <taxon>Thermotogati</taxon>
        <taxon>Deinococcota</taxon>
        <taxon>Deinococci</taxon>
        <taxon>Deinococcales</taxon>
        <taxon>Deinococcaceae</taxon>
        <taxon>Deinococcus</taxon>
    </lineage>
</organism>
<dbReference type="EMBL" id="JBHRZG010000022">
    <property type="protein sequence ID" value="MFC3834205.1"/>
    <property type="molecule type" value="Genomic_DNA"/>
</dbReference>
<dbReference type="Proteomes" id="UP001595803">
    <property type="component" value="Unassembled WGS sequence"/>
</dbReference>
<dbReference type="SUPFAM" id="SSF53448">
    <property type="entry name" value="Nucleotide-diphospho-sugar transferases"/>
    <property type="match status" value="1"/>
</dbReference>
<dbReference type="Gene3D" id="3.90.550.10">
    <property type="entry name" value="Spore Coat Polysaccharide Biosynthesis Protein SpsA, Chain A"/>
    <property type="match status" value="1"/>
</dbReference>
<feature type="domain" description="Glycosyltransferase 2-like" evidence="1">
    <location>
        <begin position="5"/>
        <end position="109"/>
    </location>
</feature>
<dbReference type="Pfam" id="PF00535">
    <property type="entry name" value="Glycos_transf_2"/>
    <property type="match status" value="1"/>
</dbReference>
<accession>A0ABV7ZDB3</accession>
<comment type="caution">
    <text evidence="2">The sequence shown here is derived from an EMBL/GenBank/DDBJ whole genome shotgun (WGS) entry which is preliminary data.</text>
</comment>
<dbReference type="RefSeq" id="WP_380102650.1">
    <property type="nucleotide sequence ID" value="NZ_JBHRZG010000022.1"/>
</dbReference>
<dbReference type="InterPro" id="IPR001173">
    <property type="entry name" value="Glyco_trans_2-like"/>
</dbReference>
<proteinExistence type="predicted"/>
<reference evidence="3" key="1">
    <citation type="journal article" date="2019" name="Int. J. Syst. Evol. Microbiol.">
        <title>The Global Catalogue of Microorganisms (GCM) 10K type strain sequencing project: providing services to taxonomists for standard genome sequencing and annotation.</title>
        <authorList>
            <consortium name="The Broad Institute Genomics Platform"/>
            <consortium name="The Broad Institute Genome Sequencing Center for Infectious Disease"/>
            <person name="Wu L."/>
            <person name="Ma J."/>
        </authorList>
    </citation>
    <scope>NUCLEOTIDE SEQUENCE [LARGE SCALE GENOMIC DNA]</scope>
    <source>
        <strain evidence="3">CCTCC AB 2017081</strain>
    </source>
</reference>
<evidence type="ECO:0000259" key="1">
    <source>
        <dbReference type="Pfam" id="PF00535"/>
    </source>
</evidence>
<name>A0ABV7ZDB3_9DEIO</name>
<evidence type="ECO:0000313" key="3">
    <source>
        <dbReference type="Proteomes" id="UP001595803"/>
    </source>
</evidence>
<keyword evidence="3" id="KW-1185">Reference proteome</keyword>
<gene>
    <name evidence="2" type="ORF">ACFOSB_15235</name>
</gene>
<dbReference type="InterPro" id="IPR029044">
    <property type="entry name" value="Nucleotide-diphossugar_trans"/>
</dbReference>
<protein>
    <submittedName>
        <fullName evidence="2">Glycosyltransferase family 2 protein</fullName>
    </submittedName>
</protein>